<organism evidence="10">
    <name type="scientific">uncultured Desulfobacterium sp</name>
    <dbReference type="NCBI Taxonomy" id="201089"/>
    <lineage>
        <taxon>Bacteria</taxon>
        <taxon>Pseudomonadati</taxon>
        <taxon>Thermodesulfobacteriota</taxon>
        <taxon>Desulfobacteria</taxon>
        <taxon>Desulfobacterales</taxon>
        <taxon>Desulfobacteriaceae</taxon>
        <taxon>Desulfobacterium</taxon>
        <taxon>environmental samples</taxon>
    </lineage>
</organism>
<sequence length="278" mass="31092">MTTQKLRPKKSLGQHFLRDRRIIDQIILHSGFGPSDLVVEIGPGHGELTLPLAGMVSRVIAIEKDDQLAVLLSNRLAGEGISNVTVVNQDVLAWDFSETGLYSQTTMNMIGNLPYNISTPFLERLIDHRDRIGRAVLMFQLEIAERLTAPPGNKTYGAMSVLVQYYAKAVRLLKVSRAAFFPRPKVDSMVVELDFEAPYPIRASDDIAFKRVVRAAFSHRRKTIVNSLAGSLPLLDRNLILYCLNQSGINPMSRAEELSIDDFLRLNSFLELTGPQGW</sequence>
<dbReference type="InterPro" id="IPR020596">
    <property type="entry name" value="rRNA_Ade_Mease_Trfase_CS"/>
</dbReference>
<feature type="binding site" evidence="7 8">
    <location>
        <position position="17"/>
    </location>
    <ligand>
        <name>S-adenosyl-L-methionine</name>
        <dbReference type="ChEBI" id="CHEBI:59789"/>
    </ligand>
</feature>
<evidence type="ECO:0000256" key="7">
    <source>
        <dbReference type="HAMAP-Rule" id="MF_00607"/>
    </source>
</evidence>
<proteinExistence type="inferred from homology"/>
<dbReference type="Gene3D" id="3.40.50.150">
    <property type="entry name" value="Vaccinia Virus protein VP39"/>
    <property type="match status" value="1"/>
</dbReference>
<reference evidence="10" key="1">
    <citation type="submission" date="2018-01" db="EMBL/GenBank/DDBJ databases">
        <authorList>
            <person name="Regsiter A."/>
            <person name="William W."/>
        </authorList>
    </citation>
    <scope>NUCLEOTIDE SEQUENCE</scope>
    <source>
        <strain evidence="10">TRIP AH-1</strain>
    </source>
</reference>
<gene>
    <name evidence="7 10" type="primary">rsmA</name>
    <name evidence="7" type="synonym">ksgA</name>
    <name evidence="10" type="ORF">PITCH_A780061</name>
</gene>
<feature type="binding site" evidence="7 8">
    <location>
        <position position="42"/>
    </location>
    <ligand>
        <name>S-adenosyl-L-methionine</name>
        <dbReference type="ChEBI" id="CHEBI:59789"/>
    </ligand>
</feature>
<feature type="binding site" evidence="7 8">
    <location>
        <position position="15"/>
    </location>
    <ligand>
        <name>S-adenosyl-L-methionine</name>
        <dbReference type="ChEBI" id="CHEBI:59789"/>
    </ligand>
</feature>
<dbReference type="InterPro" id="IPR023165">
    <property type="entry name" value="rRNA_Ade_diMease-like_C"/>
</dbReference>
<name>A0A445N2K9_9BACT</name>
<dbReference type="SMART" id="SM00650">
    <property type="entry name" value="rADc"/>
    <property type="match status" value="1"/>
</dbReference>
<dbReference type="EMBL" id="OJIN01000223">
    <property type="protein sequence ID" value="SPD75931.1"/>
    <property type="molecule type" value="Genomic_DNA"/>
</dbReference>
<dbReference type="GO" id="GO:0005829">
    <property type="term" value="C:cytosol"/>
    <property type="evidence" value="ECO:0007669"/>
    <property type="project" value="TreeGrafter"/>
</dbReference>
<dbReference type="Pfam" id="PF00398">
    <property type="entry name" value="RrnaAD"/>
    <property type="match status" value="1"/>
</dbReference>
<comment type="subcellular location">
    <subcellularLocation>
        <location evidence="7">Cytoplasm</location>
    </subcellularLocation>
</comment>
<keyword evidence="6 7" id="KW-0694">RNA-binding</keyword>
<accession>A0A445N2K9</accession>
<evidence type="ECO:0000256" key="6">
    <source>
        <dbReference type="ARBA" id="ARBA00022884"/>
    </source>
</evidence>
<dbReference type="HAMAP" id="MF_00607">
    <property type="entry name" value="16SrRNA_methyltr_A"/>
    <property type="match status" value="1"/>
</dbReference>
<dbReference type="NCBIfam" id="TIGR00755">
    <property type="entry name" value="ksgA"/>
    <property type="match status" value="1"/>
</dbReference>
<evidence type="ECO:0000256" key="8">
    <source>
        <dbReference type="PROSITE-ProRule" id="PRU01026"/>
    </source>
</evidence>
<dbReference type="PANTHER" id="PTHR11727">
    <property type="entry name" value="DIMETHYLADENOSINE TRANSFERASE"/>
    <property type="match status" value="1"/>
</dbReference>
<feature type="binding site" evidence="7 8">
    <location>
        <position position="63"/>
    </location>
    <ligand>
        <name>S-adenosyl-L-methionine</name>
        <dbReference type="ChEBI" id="CHEBI:59789"/>
    </ligand>
</feature>
<dbReference type="AlphaFoldDB" id="A0A445N2K9"/>
<evidence type="ECO:0000313" key="10">
    <source>
        <dbReference type="EMBL" id="SPD75931.1"/>
    </source>
</evidence>
<dbReference type="GO" id="GO:0052908">
    <property type="term" value="F:16S rRNA (adenine(1518)-N(6)/adenine(1519)-N(6))-dimethyltransferase activity"/>
    <property type="evidence" value="ECO:0007669"/>
    <property type="project" value="UniProtKB-EC"/>
</dbReference>
<evidence type="ECO:0000256" key="5">
    <source>
        <dbReference type="ARBA" id="ARBA00022691"/>
    </source>
</evidence>
<dbReference type="CDD" id="cd02440">
    <property type="entry name" value="AdoMet_MTases"/>
    <property type="match status" value="1"/>
</dbReference>
<keyword evidence="4 7" id="KW-0808">Transferase</keyword>
<dbReference type="InterPro" id="IPR011530">
    <property type="entry name" value="rRNA_adenine_dimethylase"/>
</dbReference>
<protein>
    <recommendedName>
        <fullName evidence="7">Ribosomal RNA small subunit methyltransferase A</fullName>
        <ecNumber evidence="7">2.1.1.182</ecNumber>
    </recommendedName>
    <alternativeName>
        <fullName evidence="7">16S rRNA (adenine(1518)-N(6)/adenine(1519)-N(6))-dimethyltransferase</fullName>
    </alternativeName>
    <alternativeName>
        <fullName evidence="7">16S rRNA dimethyladenosine transferase</fullName>
    </alternativeName>
    <alternativeName>
        <fullName evidence="7">16S rRNA dimethylase</fullName>
    </alternativeName>
    <alternativeName>
        <fullName evidence="7">S-adenosylmethionine-6-N', N'-adenosyl(rRNA) dimethyltransferase</fullName>
    </alternativeName>
</protein>
<comment type="similarity">
    <text evidence="7">Belongs to the class I-like SAM-binding methyltransferase superfamily. rRNA adenine N(6)-methyltransferase family. RsmA subfamily.</text>
</comment>
<dbReference type="InterPro" id="IPR020598">
    <property type="entry name" value="rRNA_Ade_methylase_Trfase_N"/>
</dbReference>
<dbReference type="InterPro" id="IPR001737">
    <property type="entry name" value="KsgA/Erm"/>
</dbReference>
<evidence type="ECO:0000256" key="3">
    <source>
        <dbReference type="ARBA" id="ARBA00022603"/>
    </source>
</evidence>
<evidence type="ECO:0000256" key="4">
    <source>
        <dbReference type="ARBA" id="ARBA00022679"/>
    </source>
</evidence>
<evidence type="ECO:0000256" key="2">
    <source>
        <dbReference type="ARBA" id="ARBA00022552"/>
    </source>
</evidence>
<feature type="binding site" evidence="7 8">
    <location>
        <position position="112"/>
    </location>
    <ligand>
        <name>S-adenosyl-L-methionine</name>
        <dbReference type="ChEBI" id="CHEBI:59789"/>
    </ligand>
</feature>
<feature type="domain" description="Ribosomal RNA adenine methylase transferase N-terminal" evidence="9">
    <location>
        <begin position="22"/>
        <end position="197"/>
    </location>
</feature>
<keyword evidence="3 7" id="KW-0489">Methyltransferase</keyword>
<keyword evidence="2 7" id="KW-0698">rRNA processing</keyword>
<dbReference type="InterPro" id="IPR029063">
    <property type="entry name" value="SAM-dependent_MTases_sf"/>
</dbReference>
<evidence type="ECO:0000259" key="9">
    <source>
        <dbReference type="SMART" id="SM00650"/>
    </source>
</evidence>
<comment type="catalytic activity">
    <reaction evidence="7">
        <text>adenosine(1518)/adenosine(1519) in 16S rRNA + 4 S-adenosyl-L-methionine = N(6)-dimethyladenosine(1518)/N(6)-dimethyladenosine(1519) in 16S rRNA + 4 S-adenosyl-L-homocysteine + 4 H(+)</text>
        <dbReference type="Rhea" id="RHEA:19609"/>
        <dbReference type="Rhea" id="RHEA-COMP:10232"/>
        <dbReference type="Rhea" id="RHEA-COMP:10233"/>
        <dbReference type="ChEBI" id="CHEBI:15378"/>
        <dbReference type="ChEBI" id="CHEBI:57856"/>
        <dbReference type="ChEBI" id="CHEBI:59789"/>
        <dbReference type="ChEBI" id="CHEBI:74411"/>
        <dbReference type="ChEBI" id="CHEBI:74493"/>
        <dbReference type="EC" id="2.1.1.182"/>
    </reaction>
</comment>
<evidence type="ECO:0000256" key="1">
    <source>
        <dbReference type="ARBA" id="ARBA00022490"/>
    </source>
</evidence>
<dbReference type="GO" id="GO:0003723">
    <property type="term" value="F:RNA binding"/>
    <property type="evidence" value="ECO:0007669"/>
    <property type="project" value="UniProtKB-UniRule"/>
</dbReference>
<dbReference type="EC" id="2.1.1.182" evidence="7"/>
<dbReference type="PROSITE" id="PS01131">
    <property type="entry name" value="RRNA_A_DIMETH"/>
    <property type="match status" value="1"/>
</dbReference>
<dbReference type="PANTHER" id="PTHR11727:SF7">
    <property type="entry name" value="DIMETHYLADENOSINE TRANSFERASE-RELATED"/>
    <property type="match status" value="1"/>
</dbReference>
<dbReference type="Gene3D" id="1.10.8.100">
    <property type="entry name" value="Ribosomal RNA adenine dimethylase-like, domain 2"/>
    <property type="match status" value="1"/>
</dbReference>
<dbReference type="PROSITE" id="PS51689">
    <property type="entry name" value="SAM_RNA_A_N6_MT"/>
    <property type="match status" value="1"/>
</dbReference>
<comment type="function">
    <text evidence="7">Specifically dimethylates two adjacent adenosines (A1518 and A1519) in the loop of a conserved hairpin near the 3'-end of 16S rRNA in the 30S particle. May play a critical role in biogenesis of 30S subunits.</text>
</comment>
<dbReference type="SUPFAM" id="SSF53335">
    <property type="entry name" value="S-adenosyl-L-methionine-dependent methyltransferases"/>
    <property type="match status" value="1"/>
</dbReference>
<feature type="binding site" evidence="7 8">
    <location>
        <position position="90"/>
    </location>
    <ligand>
        <name>S-adenosyl-L-methionine</name>
        <dbReference type="ChEBI" id="CHEBI:59789"/>
    </ligand>
</feature>
<keyword evidence="5 7" id="KW-0949">S-adenosyl-L-methionine</keyword>
<keyword evidence="1 7" id="KW-0963">Cytoplasm</keyword>